<accession>A0A9Q1F7M6</accession>
<feature type="compositionally biased region" description="Polar residues" evidence="1">
    <location>
        <begin position="28"/>
        <end position="38"/>
    </location>
</feature>
<feature type="region of interest" description="Disordered" evidence="1">
    <location>
        <begin position="1"/>
        <end position="63"/>
    </location>
</feature>
<proteinExistence type="predicted"/>
<evidence type="ECO:0000256" key="1">
    <source>
        <dbReference type="SAM" id="MobiDB-lite"/>
    </source>
</evidence>
<dbReference type="Proteomes" id="UP001152622">
    <property type="component" value="Chromosome 8"/>
</dbReference>
<gene>
    <name evidence="2" type="ORF">SKAU_G00241570</name>
</gene>
<protein>
    <submittedName>
        <fullName evidence="2">Uncharacterized protein</fullName>
    </submittedName>
</protein>
<name>A0A9Q1F7M6_SYNKA</name>
<evidence type="ECO:0000313" key="2">
    <source>
        <dbReference type="EMBL" id="KAJ8352681.1"/>
    </source>
</evidence>
<reference evidence="2" key="1">
    <citation type="journal article" date="2023" name="Science">
        <title>Genome structures resolve the early diversification of teleost fishes.</title>
        <authorList>
            <person name="Parey E."/>
            <person name="Louis A."/>
            <person name="Montfort J."/>
            <person name="Bouchez O."/>
            <person name="Roques C."/>
            <person name="Iampietro C."/>
            <person name="Lluch J."/>
            <person name="Castinel A."/>
            <person name="Donnadieu C."/>
            <person name="Desvignes T."/>
            <person name="Floi Bucao C."/>
            <person name="Jouanno E."/>
            <person name="Wen M."/>
            <person name="Mejri S."/>
            <person name="Dirks R."/>
            <person name="Jansen H."/>
            <person name="Henkel C."/>
            <person name="Chen W.J."/>
            <person name="Zahm M."/>
            <person name="Cabau C."/>
            <person name="Klopp C."/>
            <person name="Thompson A.W."/>
            <person name="Robinson-Rechavi M."/>
            <person name="Braasch I."/>
            <person name="Lecointre G."/>
            <person name="Bobe J."/>
            <person name="Postlethwait J.H."/>
            <person name="Berthelot C."/>
            <person name="Roest Crollius H."/>
            <person name="Guiguen Y."/>
        </authorList>
    </citation>
    <scope>NUCLEOTIDE SEQUENCE</scope>
    <source>
        <strain evidence="2">WJC10195</strain>
    </source>
</reference>
<sequence>MLANRAARGAFPDDVTLSVGRPPASYKPASTVTRGQGSSERDPARERHTHRRHPNPEQIPGCEEQAGDCPSWACYFHMGPRWSREDIVCCLS</sequence>
<dbReference type="EMBL" id="JAINUF010000008">
    <property type="protein sequence ID" value="KAJ8352681.1"/>
    <property type="molecule type" value="Genomic_DNA"/>
</dbReference>
<keyword evidence="3" id="KW-1185">Reference proteome</keyword>
<organism evidence="2 3">
    <name type="scientific">Synaphobranchus kaupii</name>
    <name type="common">Kaup's arrowtooth eel</name>
    <dbReference type="NCBI Taxonomy" id="118154"/>
    <lineage>
        <taxon>Eukaryota</taxon>
        <taxon>Metazoa</taxon>
        <taxon>Chordata</taxon>
        <taxon>Craniata</taxon>
        <taxon>Vertebrata</taxon>
        <taxon>Euteleostomi</taxon>
        <taxon>Actinopterygii</taxon>
        <taxon>Neopterygii</taxon>
        <taxon>Teleostei</taxon>
        <taxon>Anguilliformes</taxon>
        <taxon>Synaphobranchidae</taxon>
        <taxon>Synaphobranchus</taxon>
    </lineage>
</organism>
<comment type="caution">
    <text evidence="2">The sequence shown here is derived from an EMBL/GenBank/DDBJ whole genome shotgun (WGS) entry which is preliminary data.</text>
</comment>
<dbReference type="AlphaFoldDB" id="A0A9Q1F7M6"/>
<evidence type="ECO:0000313" key="3">
    <source>
        <dbReference type="Proteomes" id="UP001152622"/>
    </source>
</evidence>